<reference evidence="4 5" key="1">
    <citation type="submission" date="2017-03" db="EMBL/GenBank/DDBJ databases">
        <title>Genomes of endolithic fungi from Antarctica.</title>
        <authorList>
            <person name="Coleine C."/>
            <person name="Masonjones S."/>
            <person name="Stajich J.E."/>
        </authorList>
    </citation>
    <scope>NUCLEOTIDE SEQUENCE [LARGE SCALE GENOMIC DNA]</scope>
    <source>
        <strain evidence="4 5">CCFEE 5184</strain>
    </source>
</reference>
<sequence length="537" mass="58020">MSVFSVDPKAGNPVTSAVLDEVCKSLRVKLKDEEHEDYRKLLAVFDESARDLMDMEDYVPTTDLARFPRNDVRQTDASENTHGAWAWRCSIKDTQPDTGILVGKTVCLKDMISVKDVPMLMGTEFVSGYTPNMDATVVTRILEAGGHITGKAVCENLCHSATSHSSSTGTVENPHAKGYSAGGSSSGSGVLVSLGEVDMSIGADQGGSVRIPATNCGVVGLKPTFGLIPYTGCGSNEPTNDHLGPMTRTVLDNALLLQAIAGTDNIDDRSFAAPHPSNIPKYYDILQTVNEPKRLFGIKIGIITESLEVPVLDPRVIDCFLAAAEGFRKLGATVEEVSIPIHKKGSTIWTGVSKTGGYLTKLHGGAGRRGHVMHELNSLFTEALHDPANWDKAYVATKNIYLNGAYAEERYPALLAKATNLSRKLRDAYDTALQTYDVLITPTLPYVATSHPAGDATPLEQIRKQVGLTSNTCQFNQTGHPVLAMPIGMLTPLEGPGVGKEGVRLPVGMQVIGRCWEEAMVLRVGYAWELGYEWKKM</sequence>
<dbReference type="Pfam" id="PF01425">
    <property type="entry name" value="Amidase"/>
    <property type="match status" value="1"/>
</dbReference>
<name>A0A4U0XNY9_9PEZI</name>
<feature type="region of interest" description="Disordered" evidence="2">
    <location>
        <begin position="164"/>
        <end position="185"/>
    </location>
</feature>
<dbReference type="STRING" id="329884.A0A4U0XNY9"/>
<evidence type="ECO:0000313" key="5">
    <source>
        <dbReference type="Proteomes" id="UP000309340"/>
    </source>
</evidence>
<dbReference type="InterPro" id="IPR023631">
    <property type="entry name" value="Amidase_dom"/>
</dbReference>
<evidence type="ECO:0000256" key="1">
    <source>
        <dbReference type="ARBA" id="ARBA00009199"/>
    </source>
</evidence>
<comment type="caution">
    <text evidence="4">The sequence shown here is derived from an EMBL/GenBank/DDBJ whole genome shotgun (WGS) entry which is preliminary data.</text>
</comment>
<dbReference type="AlphaFoldDB" id="A0A4U0XNY9"/>
<keyword evidence="5" id="KW-1185">Reference proteome</keyword>
<dbReference type="InterPro" id="IPR020556">
    <property type="entry name" value="Amidase_CS"/>
</dbReference>
<evidence type="ECO:0000256" key="2">
    <source>
        <dbReference type="SAM" id="MobiDB-lite"/>
    </source>
</evidence>
<dbReference type="Gene3D" id="3.90.1300.10">
    <property type="entry name" value="Amidase signature (AS) domain"/>
    <property type="match status" value="1"/>
</dbReference>
<dbReference type="PANTHER" id="PTHR11895:SF83">
    <property type="entry name" value="AMIDASE"/>
    <property type="match status" value="1"/>
</dbReference>
<dbReference type="EMBL" id="NAJQ01000144">
    <property type="protein sequence ID" value="TKA77163.1"/>
    <property type="molecule type" value="Genomic_DNA"/>
</dbReference>
<dbReference type="InterPro" id="IPR000120">
    <property type="entry name" value="Amidase"/>
</dbReference>
<dbReference type="InterPro" id="IPR036928">
    <property type="entry name" value="AS_sf"/>
</dbReference>
<evidence type="ECO:0000313" key="4">
    <source>
        <dbReference type="EMBL" id="TKA77163.1"/>
    </source>
</evidence>
<proteinExistence type="inferred from homology"/>
<dbReference type="OrthoDB" id="1879366at2759"/>
<protein>
    <recommendedName>
        <fullName evidence="3">Amidase domain-containing protein</fullName>
    </recommendedName>
</protein>
<dbReference type="PROSITE" id="PS00571">
    <property type="entry name" value="AMIDASES"/>
    <property type="match status" value="1"/>
</dbReference>
<dbReference type="Proteomes" id="UP000309340">
    <property type="component" value="Unassembled WGS sequence"/>
</dbReference>
<gene>
    <name evidence="4" type="ORF">B0A55_04457</name>
</gene>
<accession>A0A4U0XNY9</accession>
<organism evidence="4 5">
    <name type="scientific">Friedmanniomyces simplex</name>
    <dbReference type="NCBI Taxonomy" id="329884"/>
    <lineage>
        <taxon>Eukaryota</taxon>
        <taxon>Fungi</taxon>
        <taxon>Dikarya</taxon>
        <taxon>Ascomycota</taxon>
        <taxon>Pezizomycotina</taxon>
        <taxon>Dothideomycetes</taxon>
        <taxon>Dothideomycetidae</taxon>
        <taxon>Mycosphaerellales</taxon>
        <taxon>Teratosphaeriaceae</taxon>
        <taxon>Friedmanniomyces</taxon>
    </lineage>
</organism>
<dbReference type="PANTHER" id="PTHR11895">
    <property type="entry name" value="TRANSAMIDASE"/>
    <property type="match status" value="1"/>
</dbReference>
<dbReference type="GO" id="GO:0003824">
    <property type="term" value="F:catalytic activity"/>
    <property type="evidence" value="ECO:0007669"/>
    <property type="project" value="InterPro"/>
</dbReference>
<evidence type="ECO:0000259" key="3">
    <source>
        <dbReference type="Pfam" id="PF01425"/>
    </source>
</evidence>
<dbReference type="SUPFAM" id="SSF75304">
    <property type="entry name" value="Amidase signature (AS) enzymes"/>
    <property type="match status" value="1"/>
</dbReference>
<feature type="domain" description="Amidase" evidence="3">
    <location>
        <begin position="86"/>
        <end position="522"/>
    </location>
</feature>
<comment type="similarity">
    <text evidence="1">Belongs to the amidase family.</text>
</comment>